<feature type="signal peptide" evidence="2">
    <location>
        <begin position="1"/>
        <end position="30"/>
    </location>
</feature>
<feature type="region of interest" description="Disordered" evidence="1">
    <location>
        <begin position="253"/>
        <end position="341"/>
    </location>
</feature>
<gene>
    <name evidence="3" type="ORF">GCM10009544_53470</name>
</gene>
<evidence type="ECO:0000256" key="2">
    <source>
        <dbReference type="SAM" id="SignalP"/>
    </source>
</evidence>
<comment type="caution">
    <text evidence="3">The sequence shown here is derived from an EMBL/GenBank/DDBJ whole genome shotgun (WGS) entry which is preliminary data.</text>
</comment>
<feature type="region of interest" description="Disordered" evidence="1">
    <location>
        <begin position="212"/>
        <end position="231"/>
    </location>
</feature>
<evidence type="ECO:0000256" key="1">
    <source>
        <dbReference type="SAM" id="MobiDB-lite"/>
    </source>
</evidence>
<dbReference type="RefSeq" id="WP_344095459.1">
    <property type="nucleotide sequence ID" value="NZ_BAAAHB010000087.1"/>
</dbReference>
<evidence type="ECO:0000313" key="4">
    <source>
        <dbReference type="Proteomes" id="UP001499895"/>
    </source>
</evidence>
<reference evidence="3 4" key="1">
    <citation type="journal article" date="2019" name="Int. J. Syst. Evol. Microbiol.">
        <title>The Global Catalogue of Microorganisms (GCM) 10K type strain sequencing project: providing services to taxonomists for standard genome sequencing and annotation.</title>
        <authorList>
            <consortium name="The Broad Institute Genomics Platform"/>
            <consortium name="The Broad Institute Genome Sequencing Center for Infectious Disease"/>
            <person name="Wu L."/>
            <person name="Ma J."/>
        </authorList>
    </citation>
    <scope>NUCLEOTIDE SEQUENCE [LARGE SCALE GENOMIC DNA]</scope>
    <source>
        <strain evidence="3 4">JCM 10649</strain>
    </source>
</reference>
<sequence length="341" mass="35751">MIINRTVHRPTASAALAVALSAVTISSALAGPPARPYPAPAGKPAQIERPGDGDGGWHADGLSLNAADSRKVDEFAVRAKETEEALSPELRAAARISHATLVGFDDRLESPDALKRKVAAAMKETPGQTADAALAKIGDSVRYTLQWTDGRYTKGVATASTMLASWGNENTEWSNTWGRKESYQGIDATWRDTRSGHSFQVQFHTPASKWARDAARRLSQEQHLPTTPGDRAKELQEHQKAIFASVPVPEAAAGLRAPAPAPRPPAAEPSPAEVKPAPVQPKPAAEQHKPAADTGPEPGAKPPAGPADARTDPRPAPETKPAPAADPRPTPAGPQPAPAGG</sequence>
<feature type="chain" id="PRO_5045825025" description="ATP nucleotide 3'-pyrophosphokinase" evidence="2">
    <location>
        <begin position="31"/>
        <end position="341"/>
    </location>
</feature>
<name>A0ABN1AWB1_9ACTN</name>
<feature type="region of interest" description="Disordered" evidence="1">
    <location>
        <begin position="31"/>
        <end position="59"/>
    </location>
</feature>
<proteinExistence type="predicted"/>
<evidence type="ECO:0008006" key="5">
    <source>
        <dbReference type="Google" id="ProtNLM"/>
    </source>
</evidence>
<keyword evidence="2" id="KW-0732">Signal</keyword>
<keyword evidence="4" id="KW-1185">Reference proteome</keyword>
<accession>A0ABN1AWB1</accession>
<feature type="compositionally biased region" description="Pro residues" evidence="1">
    <location>
        <begin position="318"/>
        <end position="341"/>
    </location>
</feature>
<dbReference type="EMBL" id="BAAAHB010000087">
    <property type="protein sequence ID" value="GAA0485208.1"/>
    <property type="molecule type" value="Genomic_DNA"/>
</dbReference>
<dbReference type="Proteomes" id="UP001499895">
    <property type="component" value="Unassembled WGS sequence"/>
</dbReference>
<protein>
    <recommendedName>
        <fullName evidence="5">ATP nucleotide 3'-pyrophosphokinase</fullName>
    </recommendedName>
</protein>
<evidence type="ECO:0000313" key="3">
    <source>
        <dbReference type="EMBL" id="GAA0485208.1"/>
    </source>
</evidence>
<organism evidence="3 4">
    <name type="scientific">Streptomyces stramineus</name>
    <dbReference type="NCBI Taxonomy" id="173861"/>
    <lineage>
        <taxon>Bacteria</taxon>
        <taxon>Bacillati</taxon>
        <taxon>Actinomycetota</taxon>
        <taxon>Actinomycetes</taxon>
        <taxon>Kitasatosporales</taxon>
        <taxon>Streptomycetaceae</taxon>
        <taxon>Streptomyces</taxon>
    </lineage>
</organism>
<feature type="compositionally biased region" description="Pro residues" evidence="1">
    <location>
        <begin position="259"/>
        <end position="268"/>
    </location>
</feature>